<keyword evidence="9 11" id="KW-0239">DNA-directed DNA polymerase</keyword>
<organism evidence="14">
    <name type="scientific">uncultured Thermomicrobiales bacterium</name>
    <dbReference type="NCBI Taxonomy" id="1645740"/>
    <lineage>
        <taxon>Bacteria</taxon>
        <taxon>Pseudomonadati</taxon>
        <taxon>Thermomicrobiota</taxon>
        <taxon>Thermomicrobia</taxon>
        <taxon>Thermomicrobiales</taxon>
        <taxon>environmental samples</taxon>
    </lineage>
</organism>
<protein>
    <recommendedName>
        <fullName evidence="11">DNA polymerase III subunit gamma/tau</fullName>
        <ecNumber evidence="11">2.7.7.7</ecNumber>
    </recommendedName>
</protein>
<dbReference type="Pfam" id="PF12169">
    <property type="entry name" value="DNA_pol3_gamma3"/>
    <property type="match status" value="1"/>
</dbReference>
<proteinExistence type="inferred from homology"/>
<dbReference type="FunFam" id="3.40.50.300:FF:000014">
    <property type="entry name" value="DNA polymerase III subunit gamma/tau"/>
    <property type="match status" value="1"/>
</dbReference>
<dbReference type="GO" id="GO:0003887">
    <property type="term" value="F:DNA-directed DNA polymerase activity"/>
    <property type="evidence" value="ECO:0007669"/>
    <property type="project" value="UniProtKB-KW"/>
</dbReference>
<evidence type="ECO:0000313" key="14">
    <source>
        <dbReference type="EMBL" id="CAA9571081.1"/>
    </source>
</evidence>
<dbReference type="InterPro" id="IPR008921">
    <property type="entry name" value="DNA_pol3_clamp-load_cplx_C"/>
</dbReference>
<sequence>MTALSLFGAAEASPERSPASAVSALDSAPAPQQSLYRKYRPQSFDDHDLVGQEHIVRTIRNAIRLGRVAHAYLFCGPRGTGKTTTARLLAKAVNCLDPDPDRRPCNRCDACMAINRGSATDIVEIDAASNRGIDDIRDLRERVKYAPTQLRSKFYIVDEAHQITGAAANAFLKTLEEPPPHTRFVLATTDPEELLPTIVSRCQRFDFRRIGSDAMVGRLRVVADHEAIAIDDGALWEIVRHASGSLRDALGLLDQLALHGNDSTNEGTIDAESVRALLGISRNDRVAALLSALSDRDVTSALTVVNEAVEAGEDPRQLNRQLVSALRDHLHGLAGGRVDRDVRLSAPGKGASLDLGRVAELLRRFSEVDYKIRHSPYAHLPLELALVESIVGPPERQVGRHDSLVVEEARSLETLPVYTGSQQAAEPTETRASTSLRDRVRGVPPSPSTLTPPRQGSRMPASGLGSAPARPDVNLVDGANTETSPLGNSPRTTEPAMPSVSGDGAITVERLADLWPRIRQDVKALNRRVEALLSSFDPARVTGDSIHLATPYEFHRDKLNSDEVRALVEQVIGRLVGRSVSVSGVLVGDVGQPPHAVPSVRAVAPESIPAPELAKPNPDGMGVIPDEVHDRRLQSAKNIFDAEEETETA</sequence>
<dbReference type="PANTHER" id="PTHR11669:SF0">
    <property type="entry name" value="PROTEIN STICHEL-LIKE 2"/>
    <property type="match status" value="1"/>
</dbReference>
<name>A0A6J4VBP7_9BACT</name>
<evidence type="ECO:0000256" key="4">
    <source>
        <dbReference type="ARBA" id="ARBA00022705"/>
    </source>
</evidence>
<feature type="compositionally biased region" description="Polar residues" evidence="12">
    <location>
        <begin position="480"/>
        <end position="492"/>
    </location>
</feature>
<evidence type="ECO:0000256" key="10">
    <source>
        <dbReference type="ARBA" id="ARBA00049244"/>
    </source>
</evidence>
<keyword evidence="8 11" id="KW-0067">ATP-binding</keyword>
<evidence type="ECO:0000256" key="9">
    <source>
        <dbReference type="ARBA" id="ARBA00022932"/>
    </source>
</evidence>
<dbReference type="CDD" id="cd00009">
    <property type="entry name" value="AAA"/>
    <property type="match status" value="1"/>
</dbReference>
<dbReference type="EC" id="2.7.7.7" evidence="11"/>
<evidence type="ECO:0000256" key="5">
    <source>
        <dbReference type="ARBA" id="ARBA00022723"/>
    </source>
</evidence>
<dbReference type="EMBL" id="CADCWF010000252">
    <property type="protein sequence ID" value="CAA9571081.1"/>
    <property type="molecule type" value="Genomic_DNA"/>
</dbReference>
<dbReference type="InterPro" id="IPR027417">
    <property type="entry name" value="P-loop_NTPase"/>
</dbReference>
<evidence type="ECO:0000256" key="12">
    <source>
        <dbReference type="SAM" id="MobiDB-lite"/>
    </source>
</evidence>
<dbReference type="Pfam" id="PF13177">
    <property type="entry name" value="DNA_pol3_delta2"/>
    <property type="match status" value="1"/>
</dbReference>
<evidence type="ECO:0000256" key="3">
    <source>
        <dbReference type="ARBA" id="ARBA00022695"/>
    </source>
</evidence>
<keyword evidence="6 11" id="KW-0547">Nucleotide-binding</keyword>
<reference evidence="14" key="1">
    <citation type="submission" date="2020-02" db="EMBL/GenBank/DDBJ databases">
        <authorList>
            <person name="Meier V. D."/>
        </authorList>
    </citation>
    <scope>NUCLEOTIDE SEQUENCE</scope>
    <source>
        <strain evidence="14">AVDCRST_MAG59</strain>
    </source>
</reference>
<dbReference type="GO" id="GO:0005524">
    <property type="term" value="F:ATP binding"/>
    <property type="evidence" value="ECO:0007669"/>
    <property type="project" value="UniProtKB-KW"/>
</dbReference>
<dbReference type="InterPro" id="IPR022754">
    <property type="entry name" value="DNA_pol_III_gamma-3"/>
</dbReference>
<dbReference type="NCBIfam" id="NF004046">
    <property type="entry name" value="PRK05563.1"/>
    <property type="match status" value="1"/>
</dbReference>
<evidence type="ECO:0000256" key="11">
    <source>
        <dbReference type="RuleBase" id="RU364063"/>
    </source>
</evidence>
<keyword evidence="5" id="KW-0479">Metal-binding</keyword>
<keyword evidence="2 11" id="KW-0808">Transferase</keyword>
<dbReference type="InterPro" id="IPR045085">
    <property type="entry name" value="HLD_clamp_pol_III_gamma_tau"/>
</dbReference>
<dbReference type="NCBIfam" id="TIGR02397">
    <property type="entry name" value="dnaX_nterm"/>
    <property type="match status" value="1"/>
</dbReference>
<dbReference type="InterPro" id="IPR012763">
    <property type="entry name" value="DNA_pol_III_sug/sutau_N"/>
</dbReference>
<dbReference type="GO" id="GO:0003677">
    <property type="term" value="F:DNA binding"/>
    <property type="evidence" value="ECO:0007669"/>
    <property type="project" value="InterPro"/>
</dbReference>
<evidence type="ECO:0000256" key="6">
    <source>
        <dbReference type="ARBA" id="ARBA00022741"/>
    </source>
</evidence>
<accession>A0A6J4VBP7</accession>
<dbReference type="PANTHER" id="PTHR11669">
    <property type="entry name" value="REPLICATION FACTOR C / DNA POLYMERASE III GAMMA-TAU SUBUNIT"/>
    <property type="match status" value="1"/>
</dbReference>
<feature type="domain" description="AAA+ ATPase" evidence="13">
    <location>
        <begin position="68"/>
        <end position="211"/>
    </location>
</feature>
<comment type="catalytic activity">
    <reaction evidence="10 11">
        <text>DNA(n) + a 2'-deoxyribonucleoside 5'-triphosphate = DNA(n+1) + diphosphate</text>
        <dbReference type="Rhea" id="RHEA:22508"/>
        <dbReference type="Rhea" id="RHEA-COMP:17339"/>
        <dbReference type="Rhea" id="RHEA-COMP:17340"/>
        <dbReference type="ChEBI" id="CHEBI:33019"/>
        <dbReference type="ChEBI" id="CHEBI:61560"/>
        <dbReference type="ChEBI" id="CHEBI:173112"/>
        <dbReference type="EC" id="2.7.7.7"/>
    </reaction>
</comment>
<evidence type="ECO:0000256" key="1">
    <source>
        <dbReference type="ARBA" id="ARBA00006360"/>
    </source>
</evidence>
<dbReference type="Gene3D" id="3.40.50.300">
    <property type="entry name" value="P-loop containing nucleotide triphosphate hydrolases"/>
    <property type="match status" value="1"/>
</dbReference>
<gene>
    <name evidence="11" type="primary">dnaX</name>
    <name evidence="14" type="ORF">AVDCRST_MAG59-3471</name>
</gene>
<keyword evidence="3 11" id="KW-0548">Nucleotidyltransferase</keyword>
<dbReference type="InterPro" id="IPR050238">
    <property type="entry name" value="DNA_Rep/Repair_Clamp_Loader"/>
</dbReference>
<keyword evidence="7" id="KW-0862">Zinc</keyword>
<keyword evidence="4 11" id="KW-0235">DNA replication</keyword>
<dbReference type="SMART" id="SM00382">
    <property type="entry name" value="AAA"/>
    <property type="match status" value="1"/>
</dbReference>
<dbReference type="GO" id="GO:0009360">
    <property type="term" value="C:DNA polymerase III complex"/>
    <property type="evidence" value="ECO:0007669"/>
    <property type="project" value="InterPro"/>
</dbReference>
<feature type="compositionally biased region" description="Polar residues" evidence="12">
    <location>
        <begin position="419"/>
        <end position="435"/>
    </location>
</feature>
<dbReference type="AlphaFoldDB" id="A0A6J4VBP7"/>
<feature type="region of interest" description="Disordered" evidence="12">
    <location>
        <begin position="416"/>
        <end position="501"/>
    </location>
</feature>
<dbReference type="Pfam" id="PF22608">
    <property type="entry name" value="DNAX_ATPase_lid"/>
    <property type="match status" value="1"/>
</dbReference>
<dbReference type="SUPFAM" id="SSF52540">
    <property type="entry name" value="P-loop containing nucleoside triphosphate hydrolases"/>
    <property type="match status" value="1"/>
</dbReference>
<comment type="subunit">
    <text evidence="11">DNA polymerase III contains a core (composed of alpha, epsilon and theta chains) that associates with a tau subunit. This core dimerizes to form the POLIII' complex. PolIII' associates with the gamma complex (composed of gamma, delta, delta', psi and chi chains) and with the beta chain to form the complete DNA polymerase III complex.</text>
</comment>
<dbReference type="CDD" id="cd18137">
    <property type="entry name" value="HLD_clamp_pol_III_gamma_tau"/>
    <property type="match status" value="1"/>
</dbReference>
<comment type="function">
    <text evidence="11">DNA polymerase III is a complex, multichain enzyme responsible for most of the replicative synthesis in bacteria. This DNA polymerase also exhibits 3' to 5' exonuclease activity.</text>
</comment>
<evidence type="ECO:0000256" key="7">
    <source>
        <dbReference type="ARBA" id="ARBA00022833"/>
    </source>
</evidence>
<comment type="similarity">
    <text evidence="1 11">Belongs to the DnaX/STICHEL family.</text>
</comment>
<dbReference type="GO" id="GO:0046872">
    <property type="term" value="F:metal ion binding"/>
    <property type="evidence" value="ECO:0007669"/>
    <property type="project" value="UniProtKB-KW"/>
</dbReference>
<dbReference type="GO" id="GO:0006261">
    <property type="term" value="P:DNA-templated DNA replication"/>
    <property type="evidence" value="ECO:0007669"/>
    <property type="project" value="TreeGrafter"/>
</dbReference>
<dbReference type="Gene3D" id="1.10.8.60">
    <property type="match status" value="1"/>
</dbReference>
<evidence type="ECO:0000259" key="13">
    <source>
        <dbReference type="SMART" id="SM00382"/>
    </source>
</evidence>
<evidence type="ECO:0000256" key="2">
    <source>
        <dbReference type="ARBA" id="ARBA00022679"/>
    </source>
</evidence>
<dbReference type="InterPro" id="IPR003593">
    <property type="entry name" value="AAA+_ATPase"/>
</dbReference>
<dbReference type="SUPFAM" id="SSF48019">
    <property type="entry name" value="post-AAA+ oligomerization domain-like"/>
    <property type="match status" value="1"/>
</dbReference>
<evidence type="ECO:0000256" key="8">
    <source>
        <dbReference type="ARBA" id="ARBA00022840"/>
    </source>
</evidence>